<keyword evidence="5" id="KW-0732">Signal</keyword>
<evidence type="ECO:0000313" key="8">
    <source>
        <dbReference type="Proteomes" id="UP000053660"/>
    </source>
</evidence>
<dbReference type="InterPro" id="IPR002213">
    <property type="entry name" value="UDP_glucos_trans"/>
</dbReference>
<dbReference type="InterPro" id="IPR050271">
    <property type="entry name" value="UDP-glycosyltransferase"/>
</dbReference>
<dbReference type="Proteomes" id="UP000053660">
    <property type="component" value="Unassembled WGS sequence"/>
</dbReference>
<sequence length="247" mass="28760">MEVFTKDNLLKVVWNKRVAEELAKAGHDVTVILVKTIEDAEDKAVKFSKEVKVYPLNVSAGITRKSLESFQLEGVFGDASIWDRRGWKHIDLYMKMLFEGCRLTLQNKEFMRWLTDQKFDLAFAHMYHTCPIGLIHAAKIPTWIWLNSGQLMDTIAHIVGVPTFPSYVPPTLMDSTDEMNFIERTKSFIGHISSELMWPRKLEKFRIPLNFRMVVNTETQIFRDYWDPNFPDILDLARKCPLVIVSF</sequence>
<evidence type="ECO:0000256" key="1">
    <source>
        <dbReference type="ARBA" id="ARBA00009995"/>
    </source>
</evidence>
<dbReference type="PANTHER" id="PTHR48043">
    <property type="entry name" value="EG:EG0003.4 PROTEIN-RELATED"/>
    <property type="match status" value="1"/>
</dbReference>
<name>A0A0B1TT37_OESDE</name>
<dbReference type="Pfam" id="PF00201">
    <property type="entry name" value="UDPGT"/>
    <property type="match status" value="1"/>
</dbReference>
<proteinExistence type="inferred from homology"/>
<evidence type="ECO:0000256" key="3">
    <source>
        <dbReference type="ARBA" id="ARBA00022676"/>
    </source>
</evidence>
<comment type="similarity">
    <text evidence="1">Belongs to the UDP-glycosyltransferase family.</text>
</comment>
<evidence type="ECO:0000256" key="4">
    <source>
        <dbReference type="ARBA" id="ARBA00022679"/>
    </source>
</evidence>
<keyword evidence="4" id="KW-0808">Transferase</keyword>
<dbReference type="SUPFAM" id="SSF53756">
    <property type="entry name" value="UDP-Glycosyltransferase/glycogen phosphorylase"/>
    <property type="match status" value="1"/>
</dbReference>
<organism evidence="7 8">
    <name type="scientific">Oesophagostomum dentatum</name>
    <name type="common">Nodular worm</name>
    <dbReference type="NCBI Taxonomy" id="61180"/>
    <lineage>
        <taxon>Eukaryota</taxon>
        <taxon>Metazoa</taxon>
        <taxon>Ecdysozoa</taxon>
        <taxon>Nematoda</taxon>
        <taxon>Chromadorea</taxon>
        <taxon>Rhabditida</taxon>
        <taxon>Rhabditina</taxon>
        <taxon>Rhabditomorpha</taxon>
        <taxon>Strongyloidea</taxon>
        <taxon>Strongylidae</taxon>
        <taxon>Oesophagostomum</taxon>
    </lineage>
</organism>
<gene>
    <name evidence="7" type="ORF">OESDEN_00711</name>
</gene>
<evidence type="ECO:0000313" key="7">
    <source>
        <dbReference type="EMBL" id="KHJ99286.1"/>
    </source>
</evidence>
<evidence type="ECO:0000256" key="2">
    <source>
        <dbReference type="ARBA" id="ARBA00012544"/>
    </source>
</evidence>
<reference evidence="7 8" key="1">
    <citation type="submission" date="2014-03" db="EMBL/GenBank/DDBJ databases">
        <title>Draft genome of the hookworm Oesophagostomum dentatum.</title>
        <authorList>
            <person name="Mitreva M."/>
        </authorList>
    </citation>
    <scope>NUCLEOTIDE SEQUENCE [LARGE SCALE GENOMIC DNA]</scope>
    <source>
        <strain evidence="7 8">OD-Hann</strain>
    </source>
</reference>
<keyword evidence="3" id="KW-0328">Glycosyltransferase</keyword>
<dbReference type="OrthoDB" id="5835829at2759"/>
<comment type="catalytic activity">
    <reaction evidence="6">
        <text>glucuronate acceptor + UDP-alpha-D-glucuronate = acceptor beta-D-glucuronoside + UDP + H(+)</text>
        <dbReference type="Rhea" id="RHEA:21032"/>
        <dbReference type="ChEBI" id="CHEBI:15378"/>
        <dbReference type="ChEBI" id="CHEBI:58052"/>
        <dbReference type="ChEBI" id="CHEBI:58223"/>
        <dbReference type="ChEBI" id="CHEBI:132367"/>
        <dbReference type="ChEBI" id="CHEBI:132368"/>
        <dbReference type="EC" id="2.4.1.17"/>
    </reaction>
</comment>
<dbReference type="GO" id="GO:0015020">
    <property type="term" value="F:glucuronosyltransferase activity"/>
    <property type="evidence" value="ECO:0007669"/>
    <property type="project" value="UniProtKB-EC"/>
</dbReference>
<protein>
    <recommendedName>
        <fullName evidence="2">glucuronosyltransferase</fullName>
        <ecNumber evidence="2">2.4.1.17</ecNumber>
    </recommendedName>
</protein>
<evidence type="ECO:0000256" key="6">
    <source>
        <dbReference type="ARBA" id="ARBA00047475"/>
    </source>
</evidence>
<accession>A0A0B1TT37</accession>
<keyword evidence="8" id="KW-1185">Reference proteome</keyword>
<dbReference type="PANTHER" id="PTHR48043:SF145">
    <property type="entry name" value="FI06409P-RELATED"/>
    <property type="match status" value="1"/>
</dbReference>
<dbReference type="Gene3D" id="3.40.50.2000">
    <property type="entry name" value="Glycogen Phosphorylase B"/>
    <property type="match status" value="1"/>
</dbReference>
<dbReference type="AlphaFoldDB" id="A0A0B1TT37"/>
<dbReference type="EC" id="2.4.1.17" evidence="2"/>
<evidence type="ECO:0000256" key="5">
    <source>
        <dbReference type="ARBA" id="ARBA00022729"/>
    </source>
</evidence>
<dbReference type="EMBL" id="KN549228">
    <property type="protein sequence ID" value="KHJ99286.1"/>
    <property type="molecule type" value="Genomic_DNA"/>
</dbReference>